<feature type="compositionally biased region" description="Polar residues" evidence="1">
    <location>
        <begin position="40"/>
        <end position="49"/>
    </location>
</feature>
<gene>
    <name evidence="2" type="ORF">KIN20_029353</name>
</gene>
<proteinExistence type="predicted"/>
<dbReference type="Proteomes" id="UP001196413">
    <property type="component" value="Unassembled WGS sequence"/>
</dbReference>
<organism evidence="2 3">
    <name type="scientific">Parelaphostrongylus tenuis</name>
    <name type="common">Meningeal worm</name>
    <dbReference type="NCBI Taxonomy" id="148309"/>
    <lineage>
        <taxon>Eukaryota</taxon>
        <taxon>Metazoa</taxon>
        <taxon>Ecdysozoa</taxon>
        <taxon>Nematoda</taxon>
        <taxon>Chromadorea</taxon>
        <taxon>Rhabditida</taxon>
        <taxon>Rhabditina</taxon>
        <taxon>Rhabditomorpha</taxon>
        <taxon>Strongyloidea</taxon>
        <taxon>Metastrongylidae</taxon>
        <taxon>Parelaphostrongylus</taxon>
    </lineage>
</organism>
<feature type="region of interest" description="Disordered" evidence="1">
    <location>
        <begin position="40"/>
        <end position="61"/>
    </location>
</feature>
<feature type="compositionally biased region" description="Basic and acidic residues" evidence="1">
    <location>
        <begin position="50"/>
        <end position="61"/>
    </location>
</feature>
<dbReference type="EMBL" id="JAHQIW010006128">
    <property type="protein sequence ID" value="KAJ1368262.1"/>
    <property type="molecule type" value="Genomic_DNA"/>
</dbReference>
<dbReference type="AlphaFoldDB" id="A0AAD5R2G9"/>
<sequence length="94" mass="10553">MWRVDFATEGGRSVLDVPIKESLFGSPFYLDGELWAMATRPSSNGTQSNDIKEQQHTMKKLDSESKQLEVCRIFTENKTVKNANGRIQTQLGCG</sequence>
<evidence type="ECO:0000313" key="3">
    <source>
        <dbReference type="Proteomes" id="UP001196413"/>
    </source>
</evidence>
<protein>
    <submittedName>
        <fullName evidence="2">Uncharacterized protein</fullName>
    </submittedName>
</protein>
<name>A0AAD5R2G9_PARTN</name>
<accession>A0AAD5R2G9</accession>
<reference evidence="2" key="1">
    <citation type="submission" date="2021-06" db="EMBL/GenBank/DDBJ databases">
        <title>Parelaphostrongylus tenuis whole genome reference sequence.</title>
        <authorList>
            <person name="Garwood T.J."/>
            <person name="Larsen P.A."/>
            <person name="Fountain-Jones N.M."/>
            <person name="Garbe J.R."/>
            <person name="Macchietto M.G."/>
            <person name="Kania S.A."/>
            <person name="Gerhold R.W."/>
            <person name="Richards J.E."/>
            <person name="Wolf T.M."/>
        </authorList>
    </citation>
    <scope>NUCLEOTIDE SEQUENCE</scope>
    <source>
        <strain evidence="2">MNPRO001-30</strain>
        <tissue evidence="2">Meninges</tissue>
    </source>
</reference>
<evidence type="ECO:0000313" key="2">
    <source>
        <dbReference type="EMBL" id="KAJ1368262.1"/>
    </source>
</evidence>
<evidence type="ECO:0000256" key="1">
    <source>
        <dbReference type="SAM" id="MobiDB-lite"/>
    </source>
</evidence>
<comment type="caution">
    <text evidence="2">The sequence shown here is derived from an EMBL/GenBank/DDBJ whole genome shotgun (WGS) entry which is preliminary data.</text>
</comment>
<keyword evidence="3" id="KW-1185">Reference proteome</keyword>